<dbReference type="AlphaFoldDB" id="A0A818A058"/>
<dbReference type="EMBL" id="CAJNYU010000917">
    <property type="protein sequence ID" value="CAF3398176.1"/>
    <property type="molecule type" value="Genomic_DNA"/>
</dbReference>
<reference evidence="2" key="1">
    <citation type="submission" date="2021-02" db="EMBL/GenBank/DDBJ databases">
        <authorList>
            <person name="Nowell W R."/>
        </authorList>
    </citation>
    <scope>NUCLEOTIDE SEQUENCE</scope>
</reference>
<comment type="caution">
    <text evidence="2">The sequence shown here is derived from an EMBL/GenBank/DDBJ whole genome shotgun (WGS) entry which is preliminary data.</text>
</comment>
<dbReference type="Proteomes" id="UP000663869">
    <property type="component" value="Unassembled WGS sequence"/>
</dbReference>
<gene>
    <name evidence="2" type="ORF">FME351_LOCUS8812</name>
</gene>
<protein>
    <recommendedName>
        <fullName evidence="1">FAM69 protein-kinase domain-containing protein</fullName>
    </recommendedName>
</protein>
<name>A0A818A058_9BILA</name>
<proteinExistence type="predicted"/>
<feature type="domain" description="FAM69 protein-kinase" evidence="1">
    <location>
        <begin position="36"/>
        <end position="129"/>
    </location>
</feature>
<evidence type="ECO:0000313" key="3">
    <source>
        <dbReference type="Proteomes" id="UP000663869"/>
    </source>
</evidence>
<dbReference type="Pfam" id="PF12260">
    <property type="entry name" value="PIP49_C"/>
    <property type="match status" value="1"/>
</dbReference>
<dbReference type="InterPro" id="IPR022049">
    <property type="entry name" value="FAM69_kinase_dom"/>
</dbReference>
<accession>A0A818A058</accession>
<evidence type="ECO:0000313" key="2">
    <source>
        <dbReference type="EMBL" id="CAF3398176.1"/>
    </source>
</evidence>
<evidence type="ECO:0000259" key="1">
    <source>
        <dbReference type="Pfam" id="PF12260"/>
    </source>
</evidence>
<organism evidence="2 3">
    <name type="scientific">Rotaria socialis</name>
    <dbReference type="NCBI Taxonomy" id="392032"/>
    <lineage>
        <taxon>Eukaryota</taxon>
        <taxon>Metazoa</taxon>
        <taxon>Spiralia</taxon>
        <taxon>Gnathifera</taxon>
        <taxon>Rotifera</taxon>
        <taxon>Eurotatoria</taxon>
        <taxon>Bdelloidea</taxon>
        <taxon>Philodinida</taxon>
        <taxon>Philodinidae</taxon>
        <taxon>Rotaria</taxon>
    </lineage>
</organism>
<sequence>MAKWDTVGSPLEQHIPVIIIKLDNPEILIEDLIKFADFNKDNKFQRVRLAIRIIEFFSDKWHYQNTNLHLYLCQPLIKSFGYDKDYESETLKLNQIISSKSILSRLPNRCHENRDCLYDSHCYASCNMSTNNK</sequence>